<name>A0A2P5G062_TREOI</name>
<evidence type="ECO:0000256" key="3">
    <source>
        <dbReference type="PROSITE-ProRule" id="PRU00708"/>
    </source>
</evidence>
<feature type="repeat" description="PPR" evidence="3">
    <location>
        <begin position="311"/>
        <end position="345"/>
    </location>
</feature>
<evidence type="ECO:0000313" key="4">
    <source>
        <dbReference type="EMBL" id="POO03448.1"/>
    </source>
</evidence>
<dbReference type="PROSITE" id="PS51375">
    <property type="entry name" value="PPR"/>
    <property type="match status" value="4"/>
</dbReference>
<dbReference type="GO" id="GO:0003723">
    <property type="term" value="F:RNA binding"/>
    <property type="evidence" value="ECO:0007669"/>
    <property type="project" value="InterPro"/>
</dbReference>
<organism evidence="4 5">
    <name type="scientific">Trema orientale</name>
    <name type="common">Charcoal tree</name>
    <name type="synonym">Celtis orientalis</name>
    <dbReference type="NCBI Taxonomy" id="63057"/>
    <lineage>
        <taxon>Eukaryota</taxon>
        <taxon>Viridiplantae</taxon>
        <taxon>Streptophyta</taxon>
        <taxon>Embryophyta</taxon>
        <taxon>Tracheophyta</taxon>
        <taxon>Spermatophyta</taxon>
        <taxon>Magnoliopsida</taxon>
        <taxon>eudicotyledons</taxon>
        <taxon>Gunneridae</taxon>
        <taxon>Pentapetalae</taxon>
        <taxon>rosids</taxon>
        <taxon>fabids</taxon>
        <taxon>Rosales</taxon>
        <taxon>Cannabaceae</taxon>
        <taxon>Trema</taxon>
    </lineage>
</organism>
<dbReference type="Pfam" id="PF01535">
    <property type="entry name" value="PPR"/>
    <property type="match status" value="6"/>
</dbReference>
<dbReference type="Gene3D" id="1.25.40.10">
    <property type="entry name" value="Tetratricopeptide repeat domain"/>
    <property type="match status" value="6"/>
</dbReference>
<dbReference type="Proteomes" id="UP000237000">
    <property type="component" value="Unassembled WGS sequence"/>
</dbReference>
<dbReference type="EMBL" id="JXTC01000002">
    <property type="protein sequence ID" value="POO03448.1"/>
    <property type="molecule type" value="Genomic_DNA"/>
</dbReference>
<feature type="repeat" description="PPR" evidence="3">
    <location>
        <begin position="411"/>
        <end position="445"/>
    </location>
</feature>
<comment type="caution">
    <text evidence="4">The sequence shown here is derived from an EMBL/GenBank/DDBJ whole genome shotgun (WGS) entry which is preliminary data.</text>
</comment>
<dbReference type="FunFam" id="1.25.40.10:FF:000073">
    <property type="entry name" value="Pentatricopeptide repeat-containing protein chloroplastic"/>
    <property type="match status" value="1"/>
</dbReference>
<dbReference type="PANTHER" id="PTHR47926:SF363">
    <property type="entry name" value="PENTATRICOPEPTIDE REPEAT-CONTAINING PROTEIN"/>
    <property type="match status" value="1"/>
</dbReference>
<evidence type="ECO:0000313" key="5">
    <source>
        <dbReference type="Proteomes" id="UP000237000"/>
    </source>
</evidence>
<dbReference type="FunCoup" id="A0A2P5G062">
    <property type="interactions" value="111"/>
</dbReference>
<dbReference type="AlphaFoldDB" id="A0A2P5G062"/>
<keyword evidence="5" id="KW-1185">Reference proteome</keyword>
<dbReference type="FunFam" id="1.25.40.10:FF:000212">
    <property type="entry name" value="Pentatricopeptide repeat-containing protein At2g03380, mitochondrial"/>
    <property type="match status" value="1"/>
</dbReference>
<dbReference type="InterPro" id="IPR046848">
    <property type="entry name" value="E_motif"/>
</dbReference>
<dbReference type="InterPro" id="IPR046960">
    <property type="entry name" value="PPR_At4g14850-like_plant"/>
</dbReference>
<keyword evidence="1" id="KW-0677">Repeat</keyword>
<dbReference type="FunFam" id="1.25.40.10:FF:001180">
    <property type="entry name" value="Pentatricopeptide repeat-containing protein At2g03380, mitochondrial"/>
    <property type="match status" value="1"/>
</dbReference>
<dbReference type="FunFam" id="1.25.40.10:FF:000309">
    <property type="entry name" value="Pentatricopeptide repeat-containing protein, chloroplastic"/>
    <property type="match status" value="1"/>
</dbReference>
<dbReference type="STRING" id="63057.A0A2P5G062"/>
<dbReference type="InParanoid" id="A0A2P5G062"/>
<proteinExistence type="inferred from homology"/>
<dbReference type="NCBIfam" id="TIGR00756">
    <property type="entry name" value="PPR"/>
    <property type="match status" value="4"/>
</dbReference>
<dbReference type="FunFam" id="1.25.40.10:FF:000555">
    <property type="entry name" value="Pentatricopeptide repeat-containing protein"/>
    <property type="match status" value="1"/>
</dbReference>
<protein>
    <submittedName>
        <fullName evidence="4">Tetratricopeptide-like helical domain containing protein</fullName>
    </submittedName>
</protein>
<dbReference type="PANTHER" id="PTHR47926">
    <property type="entry name" value="PENTATRICOPEPTIDE REPEAT-CONTAINING PROTEIN"/>
    <property type="match status" value="1"/>
</dbReference>
<evidence type="ECO:0000256" key="1">
    <source>
        <dbReference type="ARBA" id="ARBA00022737"/>
    </source>
</evidence>
<feature type="repeat" description="PPR" evidence="3">
    <location>
        <begin position="179"/>
        <end position="213"/>
    </location>
</feature>
<evidence type="ECO:0000256" key="2">
    <source>
        <dbReference type="ARBA" id="ARBA00061659"/>
    </source>
</evidence>
<feature type="repeat" description="PPR" evidence="3">
    <location>
        <begin position="513"/>
        <end position="547"/>
    </location>
</feature>
<dbReference type="Pfam" id="PF13041">
    <property type="entry name" value="PPR_2"/>
    <property type="match status" value="2"/>
</dbReference>
<reference evidence="5" key="1">
    <citation type="submission" date="2016-06" db="EMBL/GenBank/DDBJ databases">
        <title>Parallel loss of symbiosis genes in relatives of nitrogen-fixing non-legume Parasponia.</title>
        <authorList>
            <person name="Van Velzen R."/>
            <person name="Holmer R."/>
            <person name="Bu F."/>
            <person name="Rutten L."/>
            <person name="Van Zeijl A."/>
            <person name="Liu W."/>
            <person name="Santuari L."/>
            <person name="Cao Q."/>
            <person name="Sharma T."/>
            <person name="Shen D."/>
            <person name="Roswanjaya Y."/>
            <person name="Wardhani T."/>
            <person name="Kalhor M.S."/>
            <person name="Jansen J."/>
            <person name="Van den Hoogen J."/>
            <person name="Gungor B."/>
            <person name="Hartog M."/>
            <person name="Hontelez J."/>
            <person name="Verver J."/>
            <person name="Yang W.-C."/>
            <person name="Schijlen E."/>
            <person name="Repin R."/>
            <person name="Schilthuizen M."/>
            <person name="Schranz E."/>
            <person name="Heidstra R."/>
            <person name="Miyata K."/>
            <person name="Fedorova E."/>
            <person name="Kohlen W."/>
            <person name="Bisseling T."/>
            <person name="Smit S."/>
            <person name="Geurts R."/>
        </authorList>
    </citation>
    <scope>NUCLEOTIDE SEQUENCE [LARGE SCALE GENOMIC DNA]</scope>
    <source>
        <strain evidence="5">cv. RG33-2</strain>
    </source>
</reference>
<dbReference type="OrthoDB" id="185373at2759"/>
<gene>
    <name evidence="4" type="ORF">TorRG33x02_006530</name>
</gene>
<dbReference type="InterPro" id="IPR011990">
    <property type="entry name" value="TPR-like_helical_dom_sf"/>
</dbReference>
<accession>A0A2P5G062</accession>
<dbReference type="Pfam" id="PF20431">
    <property type="entry name" value="E_motif"/>
    <property type="match status" value="1"/>
</dbReference>
<sequence>MVKLFSALRVSIFSIKKGLLQWRTLANSTYSEMPQFSQTTASVQSIFSNPYFSLLGICRNIDSLKKIHALLVLNGITSDQLCNTKLISLYGSFGYIRYARHLFDQMPNPEFYSWKAMLRWYYLNELYSEVLGFHNRMRVCVKENDNVVFSIVLKACSELRDIDEGRKVHCKTEKVGNPDSFVLTGLVDMYAKCGRIECSRSVFDGINDRDVVPWTTMIVGYVHNDCAKEGLALFNRMRESFVKGNEFTLGSLITACTKLGALHQGKWFHGYVSKSGFELSSVLGTALLDMYVKCGNMRDARYVFDELSTVDIVSWTAMIVGYSQTGYPDKALKLFTDRKWIGLQPNPITAASLLSSCAQLSNLNLGRAIHGFGVKLGLEDSVVRNALVDMYAKCRMLGDARYVFETVLDKNVIAWNSIISGYSQNWCAYEALQMFHRMRSESLLPDAITLVSVLSACAFIGALRVGSSLHAYSIKGGLITNNVIVGTALLNFYAKSGDAKSARIVFNEMKEKNSITWSTMIGGYGMQGDNGESFTLFDEMLKDDLQPNEEIFTAVLSACSHSGMVQEGWKYFNSMCQYYKFVPSMKHYTCMIYLLARDGKLEEALELSENLPLQPDVSLLGAFLHGCELYSRFDLGEVAIRKMLELNPDKACYYVLMSNLYASVGRWSQVSQVRELMKQRGFSKSPGCSLVEMDISNDISDARVACLA</sequence>
<dbReference type="InterPro" id="IPR002885">
    <property type="entry name" value="PPR_rpt"/>
</dbReference>
<comment type="similarity">
    <text evidence="2">Belongs to the PPR family. PCMP-E subfamily.</text>
</comment>
<dbReference type="GO" id="GO:0009451">
    <property type="term" value="P:RNA modification"/>
    <property type="evidence" value="ECO:0007669"/>
    <property type="project" value="InterPro"/>
</dbReference>